<reference evidence="2 3" key="1">
    <citation type="journal article" date="2021" name="BMC Genomics">
        <title>Datura genome reveals duplications of psychoactive alkaloid biosynthetic genes and high mutation rate following tissue culture.</title>
        <authorList>
            <person name="Rajewski A."/>
            <person name="Carter-House D."/>
            <person name="Stajich J."/>
            <person name="Litt A."/>
        </authorList>
    </citation>
    <scope>NUCLEOTIDE SEQUENCE [LARGE SCALE GENOMIC DNA]</scope>
    <source>
        <strain evidence="2">AR-01</strain>
    </source>
</reference>
<evidence type="ECO:0000256" key="1">
    <source>
        <dbReference type="RuleBase" id="RU362092"/>
    </source>
</evidence>
<accession>A0ABS8TN95</accession>
<keyword evidence="1" id="KW-0238">DNA-binding</keyword>
<proteinExistence type="inferred from homology"/>
<name>A0ABS8TN95_DATST</name>
<comment type="catalytic activity">
    <reaction evidence="1">
        <text>ATP-independent breakage of single-stranded DNA, followed by passage and rejoining.</text>
        <dbReference type="EC" id="5.6.2.1"/>
    </reaction>
</comment>
<gene>
    <name evidence="2" type="primary">TOP3A_3</name>
    <name evidence="2" type="ORF">HAX54_013467</name>
</gene>
<keyword evidence="1" id="KW-0799">Topoisomerase</keyword>
<dbReference type="PANTHER" id="PTHR11390:SF21">
    <property type="entry name" value="DNA TOPOISOMERASE 3-ALPHA"/>
    <property type="match status" value="1"/>
</dbReference>
<protein>
    <recommendedName>
        <fullName evidence="1">DNA topoisomerase</fullName>
        <ecNumber evidence="1">5.6.2.1</ecNumber>
    </recommendedName>
</protein>
<comment type="similarity">
    <text evidence="1">Belongs to the type IA topoisomerase family.</text>
</comment>
<keyword evidence="1" id="KW-0413">Isomerase</keyword>
<dbReference type="Gene3D" id="1.10.460.10">
    <property type="entry name" value="Topoisomerase I, domain 2"/>
    <property type="match status" value="1"/>
</dbReference>
<dbReference type="PANTHER" id="PTHR11390">
    <property type="entry name" value="PROKARYOTIC DNA TOPOISOMERASE"/>
    <property type="match status" value="1"/>
</dbReference>
<dbReference type="EC" id="5.6.2.1" evidence="1"/>
<keyword evidence="3" id="KW-1185">Reference proteome</keyword>
<dbReference type="EMBL" id="JACEIK010001811">
    <property type="protein sequence ID" value="MCD7472323.1"/>
    <property type="molecule type" value="Genomic_DNA"/>
</dbReference>
<organism evidence="2 3">
    <name type="scientific">Datura stramonium</name>
    <name type="common">Jimsonweed</name>
    <name type="synonym">Common thornapple</name>
    <dbReference type="NCBI Taxonomy" id="4076"/>
    <lineage>
        <taxon>Eukaryota</taxon>
        <taxon>Viridiplantae</taxon>
        <taxon>Streptophyta</taxon>
        <taxon>Embryophyta</taxon>
        <taxon>Tracheophyta</taxon>
        <taxon>Spermatophyta</taxon>
        <taxon>Magnoliopsida</taxon>
        <taxon>eudicotyledons</taxon>
        <taxon>Gunneridae</taxon>
        <taxon>Pentapetalae</taxon>
        <taxon>asterids</taxon>
        <taxon>lamiids</taxon>
        <taxon>Solanales</taxon>
        <taxon>Solanaceae</taxon>
        <taxon>Solanoideae</taxon>
        <taxon>Datureae</taxon>
        <taxon>Datura</taxon>
    </lineage>
</organism>
<comment type="function">
    <text evidence="1">Introduces a single-strand break via transesterification at a target site in duplex DNA. Releases the supercoiling and torsional tension of DNA introduced during the DNA replication and transcription by transiently cleaving and rejoining one strand of the DNA duplex. The scissile phosphodiester is attacked by the catalytic tyrosine of the enzyme, resulting in the formation of a DNA-(5'-phosphotyrosyl)-enzyme intermediate and the expulsion of a 3'-OH DNA strand.</text>
</comment>
<evidence type="ECO:0000313" key="3">
    <source>
        <dbReference type="Proteomes" id="UP000823775"/>
    </source>
</evidence>
<dbReference type="InterPro" id="IPR000380">
    <property type="entry name" value="Topo_IA"/>
</dbReference>
<dbReference type="Proteomes" id="UP000823775">
    <property type="component" value="Unassembled WGS sequence"/>
</dbReference>
<sequence length="164" mass="18490">MGNSALVSNPSRPFGKEAVPLKVDKYMQSSRYRCPYCYELWKPYLRAMMECDMKAVSIGTKRKAEVLETCLQQMKTCFLDARTNKGKLFEAMAIFFERSNQSSGGEQQAVGDVVRRCGLCLESDMVLRKKPDGNFMVGCLGYPQVGAFPVILFNAIVENLHNCF</sequence>
<evidence type="ECO:0000313" key="2">
    <source>
        <dbReference type="EMBL" id="MCD7472323.1"/>
    </source>
</evidence>
<comment type="caution">
    <text evidence="2">The sequence shown here is derived from an EMBL/GenBank/DDBJ whole genome shotgun (WGS) entry which is preliminary data.</text>
</comment>
<dbReference type="InterPro" id="IPR013824">
    <property type="entry name" value="Topo_IA_cen_sub1"/>
</dbReference>